<protein>
    <submittedName>
        <fullName evidence="1">Uncharacterized protein</fullName>
    </submittedName>
</protein>
<reference evidence="1 2" key="1">
    <citation type="journal article" date="2020" name="Nature">
        <title>Six reference-quality genomes reveal evolution of bat adaptations.</title>
        <authorList>
            <person name="Jebb D."/>
            <person name="Huang Z."/>
            <person name="Pippel M."/>
            <person name="Hughes G.M."/>
            <person name="Lavrichenko K."/>
            <person name="Devanna P."/>
            <person name="Winkler S."/>
            <person name="Jermiin L.S."/>
            <person name="Skirmuntt E.C."/>
            <person name="Katzourakis A."/>
            <person name="Burkitt-Gray L."/>
            <person name="Ray D.A."/>
            <person name="Sullivan K.A.M."/>
            <person name="Roscito J.G."/>
            <person name="Kirilenko B.M."/>
            <person name="Davalos L.M."/>
            <person name="Corthals A.P."/>
            <person name="Power M.L."/>
            <person name="Jones G."/>
            <person name="Ransome R.D."/>
            <person name="Dechmann D.K.N."/>
            <person name="Locatelli A.G."/>
            <person name="Puechmaille S.J."/>
            <person name="Fedrigo O."/>
            <person name="Jarvis E.D."/>
            <person name="Hiller M."/>
            <person name="Vernes S.C."/>
            <person name="Myers E.W."/>
            <person name="Teeling E.C."/>
        </authorList>
    </citation>
    <scope>NUCLEOTIDE SEQUENCE [LARGE SCALE GENOMIC DNA]</scope>
    <source>
        <strain evidence="1">MRhiFer1</strain>
        <tissue evidence="1">Lung</tissue>
    </source>
</reference>
<accession>A0A7J7W7R3</accession>
<dbReference type="Proteomes" id="UP000585614">
    <property type="component" value="Unassembled WGS sequence"/>
</dbReference>
<dbReference type="EMBL" id="JACAGC010000011">
    <property type="protein sequence ID" value="KAF6333487.1"/>
    <property type="molecule type" value="Genomic_DNA"/>
</dbReference>
<evidence type="ECO:0000313" key="2">
    <source>
        <dbReference type="Proteomes" id="UP000585614"/>
    </source>
</evidence>
<organism evidence="1 2">
    <name type="scientific">Rhinolophus ferrumequinum</name>
    <name type="common">Greater horseshoe bat</name>
    <dbReference type="NCBI Taxonomy" id="59479"/>
    <lineage>
        <taxon>Eukaryota</taxon>
        <taxon>Metazoa</taxon>
        <taxon>Chordata</taxon>
        <taxon>Craniata</taxon>
        <taxon>Vertebrata</taxon>
        <taxon>Euteleostomi</taxon>
        <taxon>Mammalia</taxon>
        <taxon>Eutheria</taxon>
        <taxon>Laurasiatheria</taxon>
        <taxon>Chiroptera</taxon>
        <taxon>Yinpterochiroptera</taxon>
        <taxon>Rhinolophoidea</taxon>
        <taxon>Rhinolophidae</taxon>
        <taxon>Rhinolophinae</taxon>
        <taxon>Rhinolophus</taxon>
    </lineage>
</organism>
<proteinExistence type="predicted"/>
<evidence type="ECO:0000313" key="1">
    <source>
        <dbReference type="EMBL" id="KAF6333487.1"/>
    </source>
</evidence>
<name>A0A7J7W7R3_RHIFE</name>
<sequence length="136" mass="14148">MNLAGSSHRCGHCPQWSLWEMTGISALSPCFSHPDPKGQSGNPAVRPLSQTSGVCPTPAGGHWSHPVLSCQSSHRGAAFCSPGGCSILAARTRGWDPALWAVWGGLAPSKPSPGQRVPSGCQKECSGAGQLWGWGF</sequence>
<dbReference type="AlphaFoldDB" id="A0A7J7W7R3"/>
<comment type="caution">
    <text evidence="1">The sequence shown here is derived from an EMBL/GenBank/DDBJ whole genome shotgun (WGS) entry which is preliminary data.</text>
</comment>
<gene>
    <name evidence="1" type="ORF">mRhiFer1_008230</name>
</gene>